<evidence type="ECO:0000256" key="1">
    <source>
        <dbReference type="ARBA" id="ARBA00023125"/>
    </source>
</evidence>
<keyword evidence="5" id="KW-1185">Reference proteome</keyword>
<keyword evidence="1 2" id="KW-0238">DNA-binding</keyword>
<accession>A0A7D6CTT2</accession>
<feature type="domain" description="Core-binding (CB)" evidence="3">
    <location>
        <begin position="1"/>
        <end position="62"/>
    </location>
</feature>
<protein>
    <submittedName>
        <fullName evidence="4">Site-specific integrase</fullName>
    </submittedName>
</protein>
<dbReference type="EMBL" id="CP059154">
    <property type="protein sequence ID" value="QLK27830.1"/>
    <property type="molecule type" value="Genomic_DNA"/>
</dbReference>
<evidence type="ECO:0000259" key="3">
    <source>
        <dbReference type="PROSITE" id="PS51900"/>
    </source>
</evidence>
<dbReference type="InterPro" id="IPR010998">
    <property type="entry name" value="Integrase_recombinase_N"/>
</dbReference>
<name>A0A7D6CTT2_9EURY</name>
<gene>
    <name evidence="4" type="ORF">HYG81_07690</name>
</gene>
<dbReference type="PROSITE" id="PS51900">
    <property type="entry name" value="CB"/>
    <property type="match status" value="1"/>
</dbReference>
<evidence type="ECO:0000256" key="2">
    <source>
        <dbReference type="PROSITE-ProRule" id="PRU01248"/>
    </source>
</evidence>
<dbReference type="Gene3D" id="1.10.150.130">
    <property type="match status" value="1"/>
</dbReference>
<dbReference type="OrthoDB" id="206054at2157"/>
<evidence type="ECO:0000313" key="5">
    <source>
        <dbReference type="Proteomes" id="UP000510869"/>
    </source>
</evidence>
<dbReference type="GO" id="GO:0003677">
    <property type="term" value="F:DNA binding"/>
    <property type="evidence" value="ECO:0007669"/>
    <property type="project" value="UniProtKB-UniRule"/>
</dbReference>
<dbReference type="AlphaFoldDB" id="A0A7D6CTT2"/>
<dbReference type="Proteomes" id="UP000510869">
    <property type="component" value="Chromosome"/>
</dbReference>
<sequence length="62" mass="7246">MDRRTDLAEETIESYSYKLTRFLKWCEGEGLDNLNGLSGRDILEFKQYREEDLNPVSLQGTT</sequence>
<dbReference type="InterPro" id="IPR044068">
    <property type="entry name" value="CB"/>
</dbReference>
<proteinExistence type="predicted"/>
<organism evidence="4 5">
    <name type="scientific">Natrinema zhouii</name>
    <dbReference type="NCBI Taxonomy" id="1710539"/>
    <lineage>
        <taxon>Archaea</taxon>
        <taxon>Methanobacteriati</taxon>
        <taxon>Methanobacteriota</taxon>
        <taxon>Stenosarchaea group</taxon>
        <taxon>Halobacteria</taxon>
        <taxon>Halobacteriales</taxon>
        <taxon>Natrialbaceae</taxon>
        <taxon>Natrinema</taxon>
    </lineage>
</organism>
<reference evidence="4 5" key="1">
    <citation type="submission" date="2020-07" db="EMBL/GenBank/DDBJ databases">
        <title>Natrinema (YPL30) sp. nov. and Haloterrigena xxxxxx (YPL8) sp. nov., isolated from a salt mine.</title>
        <authorList>
            <person name="Cui H."/>
        </authorList>
    </citation>
    <scope>NUCLEOTIDE SEQUENCE [LARGE SCALE GENOMIC DNA]</scope>
    <source>
        <strain evidence="4 5">YPL13</strain>
    </source>
</reference>
<evidence type="ECO:0000313" key="4">
    <source>
        <dbReference type="EMBL" id="QLK27830.1"/>
    </source>
</evidence>